<name>Q01QJ4_SOLUE</name>
<dbReference type="Pfam" id="PF13302">
    <property type="entry name" value="Acetyltransf_3"/>
    <property type="match status" value="1"/>
</dbReference>
<dbReference type="PANTHER" id="PTHR43441:SF2">
    <property type="entry name" value="FAMILY ACETYLTRANSFERASE, PUTATIVE (AFU_ORTHOLOGUE AFUA_7G00850)-RELATED"/>
    <property type="match status" value="1"/>
</dbReference>
<dbReference type="KEGG" id="sus:Acid_7165"/>
<dbReference type="PROSITE" id="PS51186">
    <property type="entry name" value="GNAT"/>
    <property type="match status" value="1"/>
</dbReference>
<sequence>MRPERVVLEGRHVKIVPLDAAAHGPALYDGSCGAERAELWRYLFNGPYENERDFAEWLASREKLEDPLFFTILDAASGEPAGYCSLMRIEPAHRVIEIGNILYLPRLQRTVGATEAMYLMARYVFEALGYRRYEWKCDALNAPSRRAALRYGFTFEGIFRQHMVVKGKNRDTAWYSMLDTEWGERKRGFEAWLDAGNFDSEGRQKTPLVTAAPTGF</sequence>
<evidence type="ECO:0000313" key="2">
    <source>
        <dbReference type="EMBL" id="ABJ88076.1"/>
    </source>
</evidence>
<keyword evidence="2" id="KW-0808">Transferase</keyword>
<dbReference type="InterPro" id="IPR051908">
    <property type="entry name" value="Ribosomal_N-acetyltransferase"/>
</dbReference>
<dbReference type="OrthoDB" id="9795199at2"/>
<dbReference type="PANTHER" id="PTHR43441">
    <property type="entry name" value="RIBOSOMAL-PROTEIN-SERINE ACETYLTRANSFERASE"/>
    <property type="match status" value="1"/>
</dbReference>
<dbReference type="AlphaFoldDB" id="Q01QJ4"/>
<accession>Q01QJ4</accession>
<feature type="domain" description="N-acetyltransferase" evidence="1">
    <location>
        <begin position="13"/>
        <end position="171"/>
    </location>
</feature>
<dbReference type="EMBL" id="CP000473">
    <property type="protein sequence ID" value="ABJ88076.1"/>
    <property type="molecule type" value="Genomic_DNA"/>
</dbReference>
<dbReference type="STRING" id="234267.Acid_7165"/>
<dbReference type="Gene3D" id="3.40.630.30">
    <property type="match status" value="1"/>
</dbReference>
<protein>
    <submittedName>
        <fullName evidence="2">GCN5-related N-acetyltransferase</fullName>
    </submittedName>
</protein>
<dbReference type="GO" id="GO:0008999">
    <property type="term" value="F:protein-N-terminal-alanine acetyltransferase activity"/>
    <property type="evidence" value="ECO:0007669"/>
    <property type="project" value="TreeGrafter"/>
</dbReference>
<evidence type="ECO:0000259" key="1">
    <source>
        <dbReference type="PROSITE" id="PS51186"/>
    </source>
</evidence>
<dbReference type="eggNOG" id="COG1670">
    <property type="taxonomic scope" value="Bacteria"/>
</dbReference>
<dbReference type="GO" id="GO:1990189">
    <property type="term" value="F:protein N-terminal-serine acetyltransferase activity"/>
    <property type="evidence" value="ECO:0007669"/>
    <property type="project" value="TreeGrafter"/>
</dbReference>
<dbReference type="HOGENOM" id="CLU_013985_1_2_0"/>
<reference evidence="2" key="1">
    <citation type="submission" date="2006-10" db="EMBL/GenBank/DDBJ databases">
        <title>Complete sequence of Solibacter usitatus Ellin6076.</title>
        <authorList>
            <consortium name="US DOE Joint Genome Institute"/>
            <person name="Copeland A."/>
            <person name="Lucas S."/>
            <person name="Lapidus A."/>
            <person name="Barry K."/>
            <person name="Detter J.C."/>
            <person name="Glavina del Rio T."/>
            <person name="Hammon N."/>
            <person name="Israni S."/>
            <person name="Dalin E."/>
            <person name="Tice H."/>
            <person name="Pitluck S."/>
            <person name="Thompson L.S."/>
            <person name="Brettin T."/>
            <person name="Bruce D."/>
            <person name="Han C."/>
            <person name="Tapia R."/>
            <person name="Gilna P."/>
            <person name="Schmutz J."/>
            <person name="Larimer F."/>
            <person name="Land M."/>
            <person name="Hauser L."/>
            <person name="Kyrpides N."/>
            <person name="Mikhailova N."/>
            <person name="Janssen P.H."/>
            <person name="Kuske C.R."/>
            <person name="Richardson P."/>
        </authorList>
    </citation>
    <scope>NUCLEOTIDE SEQUENCE</scope>
    <source>
        <strain evidence="2">Ellin6076</strain>
    </source>
</reference>
<organism evidence="2">
    <name type="scientific">Solibacter usitatus (strain Ellin6076)</name>
    <dbReference type="NCBI Taxonomy" id="234267"/>
    <lineage>
        <taxon>Bacteria</taxon>
        <taxon>Pseudomonadati</taxon>
        <taxon>Acidobacteriota</taxon>
        <taxon>Terriglobia</taxon>
        <taxon>Bryobacterales</taxon>
        <taxon>Solibacteraceae</taxon>
        <taxon>Candidatus Solibacter</taxon>
    </lineage>
</organism>
<dbReference type="InParanoid" id="Q01QJ4"/>
<gene>
    <name evidence="2" type="ordered locus">Acid_7165</name>
</gene>
<dbReference type="FunFam" id="3.40.630.30:FF:000047">
    <property type="entry name" value="Acetyltransferase, GNAT family"/>
    <property type="match status" value="1"/>
</dbReference>
<proteinExistence type="predicted"/>
<dbReference type="SUPFAM" id="SSF55729">
    <property type="entry name" value="Acyl-CoA N-acyltransferases (Nat)"/>
    <property type="match status" value="1"/>
</dbReference>
<dbReference type="InterPro" id="IPR016181">
    <property type="entry name" value="Acyl_CoA_acyltransferase"/>
</dbReference>
<dbReference type="InterPro" id="IPR000182">
    <property type="entry name" value="GNAT_dom"/>
</dbReference>